<evidence type="ECO:0000256" key="3">
    <source>
        <dbReference type="ARBA" id="ARBA00023015"/>
    </source>
</evidence>
<dbReference type="GO" id="GO:0006355">
    <property type="term" value="P:regulation of DNA-templated transcription"/>
    <property type="evidence" value="ECO:0007669"/>
    <property type="project" value="InterPro"/>
</dbReference>
<dbReference type="InterPro" id="IPR011006">
    <property type="entry name" value="CheY-like_superfamily"/>
</dbReference>
<keyword evidence="2" id="KW-0067">ATP-binding</keyword>
<dbReference type="SUPFAM" id="SSF52540">
    <property type="entry name" value="P-loop containing nucleoside triphosphate hydrolases"/>
    <property type="match status" value="1"/>
</dbReference>
<dbReference type="PROSITE" id="PS00688">
    <property type="entry name" value="SIGMA54_INTERACT_3"/>
    <property type="match status" value="1"/>
</dbReference>
<dbReference type="PROSITE" id="PS00676">
    <property type="entry name" value="SIGMA54_INTERACT_2"/>
    <property type="match status" value="1"/>
</dbReference>
<dbReference type="Gene3D" id="1.10.10.60">
    <property type="entry name" value="Homeodomain-like"/>
    <property type="match status" value="1"/>
</dbReference>
<dbReference type="InterPro" id="IPR025943">
    <property type="entry name" value="Sigma_54_int_dom_ATP-bd_2"/>
</dbReference>
<dbReference type="InterPro" id="IPR002197">
    <property type="entry name" value="HTH_Fis"/>
</dbReference>
<feature type="domain" description="Sigma-54 factor interaction" evidence="7">
    <location>
        <begin position="153"/>
        <end position="382"/>
    </location>
</feature>
<dbReference type="Pfam" id="PF02954">
    <property type="entry name" value="HTH_8"/>
    <property type="match status" value="1"/>
</dbReference>
<dbReference type="AlphaFoldDB" id="A0A517LZA5"/>
<reference evidence="9 10" key="1">
    <citation type="submission" date="2019-02" db="EMBL/GenBank/DDBJ databases">
        <title>Deep-cultivation of Planctomycetes and their phenomic and genomic characterization uncovers novel biology.</title>
        <authorList>
            <person name="Wiegand S."/>
            <person name="Jogler M."/>
            <person name="Boedeker C."/>
            <person name="Pinto D."/>
            <person name="Vollmers J."/>
            <person name="Rivas-Marin E."/>
            <person name="Kohn T."/>
            <person name="Peeters S.H."/>
            <person name="Heuer A."/>
            <person name="Rast P."/>
            <person name="Oberbeckmann S."/>
            <person name="Bunk B."/>
            <person name="Jeske O."/>
            <person name="Meyerdierks A."/>
            <person name="Storesund J.E."/>
            <person name="Kallscheuer N."/>
            <person name="Luecker S."/>
            <person name="Lage O.M."/>
            <person name="Pohl T."/>
            <person name="Merkel B.J."/>
            <person name="Hornburger P."/>
            <person name="Mueller R.-W."/>
            <person name="Bruemmer F."/>
            <person name="Labrenz M."/>
            <person name="Spormann A.M."/>
            <person name="Op den Camp H."/>
            <person name="Overmann J."/>
            <person name="Amann R."/>
            <person name="Jetten M.S.M."/>
            <person name="Mascher T."/>
            <person name="Medema M.H."/>
            <person name="Devos D.P."/>
            <person name="Kaster A.-K."/>
            <person name="Ovreas L."/>
            <person name="Rohde M."/>
            <person name="Galperin M.Y."/>
            <person name="Jogler C."/>
        </authorList>
    </citation>
    <scope>NUCLEOTIDE SEQUENCE [LARGE SCALE GENOMIC DNA]</scope>
    <source>
        <strain evidence="9 10">EC9</strain>
    </source>
</reference>
<dbReference type="PRINTS" id="PR01590">
    <property type="entry name" value="HTHFIS"/>
</dbReference>
<dbReference type="GO" id="GO:0000160">
    <property type="term" value="P:phosphorelay signal transduction system"/>
    <property type="evidence" value="ECO:0007669"/>
    <property type="project" value="InterPro"/>
</dbReference>
<dbReference type="Pfam" id="PF00158">
    <property type="entry name" value="Sigma54_activat"/>
    <property type="match status" value="1"/>
</dbReference>
<dbReference type="InterPro" id="IPR001789">
    <property type="entry name" value="Sig_transdc_resp-reg_receiver"/>
</dbReference>
<protein>
    <submittedName>
        <fullName evidence="9">Transcriptional regulatory protein ZraR</fullName>
    </submittedName>
</protein>
<dbReference type="InterPro" id="IPR002078">
    <property type="entry name" value="Sigma_54_int"/>
</dbReference>
<dbReference type="InterPro" id="IPR009057">
    <property type="entry name" value="Homeodomain-like_sf"/>
</dbReference>
<name>A0A517LZA5_9BACT</name>
<dbReference type="Pfam" id="PF25601">
    <property type="entry name" value="AAA_lid_14"/>
    <property type="match status" value="1"/>
</dbReference>
<dbReference type="InterPro" id="IPR025944">
    <property type="entry name" value="Sigma_54_int_dom_CS"/>
</dbReference>
<dbReference type="CDD" id="cd00009">
    <property type="entry name" value="AAA"/>
    <property type="match status" value="1"/>
</dbReference>
<dbReference type="RefSeq" id="WP_145344720.1">
    <property type="nucleotide sequence ID" value="NZ_CP036261.1"/>
</dbReference>
<dbReference type="SMART" id="SM00448">
    <property type="entry name" value="REC"/>
    <property type="match status" value="1"/>
</dbReference>
<dbReference type="InterPro" id="IPR058031">
    <property type="entry name" value="AAA_lid_NorR"/>
</dbReference>
<evidence type="ECO:0000256" key="6">
    <source>
        <dbReference type="PROSITE-ProRule" id="PRU00169"/>
    </source>
</evidence>
<dbReference type="OrthoDB" id="9807827at2"/>
<dbReference type="PROSITE" id="PS50045">
    <property type="entry name" value="SIGMA54_INTERACT_4"/>
    <property type="match status" value="1"/>
</dbReference>
<dbReference type="SUPFAM" id="SSF46689">
    <property type="entry name" value="Homeodomain-like"/>
    <property type="match status" value="1"/>
</dbReference>
<dbReference type="Gene3D" id="3.40.50.2300">
    <property type="match status" value="1"/>
</dbReference>
<dbReference type="KEGG" id="ruv:EC9_21360"/>
<dbReference type="SMART" id="SM00382">
    <property type="entry name" value="AAA"/>
    <property type="match status" value="1"/>
</dbReference>
<dbReference type="SUPFAM" id="SSF52172">
    <property type="entry name" value="CheY-like"/>
    <property type="match status" value="1"/>
</dbReference>
<dbReference type="InterPro" id="IPR027417">
    <property type="entry name" value="P-loop_NTPase"/>
</dbReference>
<organism evidence="9 10">
    <name type="scientific">Rosistilla ulvae</name>
    <dbReference type="NCBI Taxonomy" id="1930277"/>
    <lineage>
        <taxon>Bacteria</taxon>
        <taxon>Pseudomonadati</taxon>
        <taxon>Planctomycetota</taxon>
        <taxon>Planctomycetia</taxon>
        <taxon>Pirellulales</taxon>
        <taxon>Pirellulaceae</taxon>
        <taxon>Rosistilla</taxon>
    </lineage>
</organism>
<dbReference type="Proteomes" id="UP000319557">
    <property type="component" value="Chromosome"/>
</dbReference>
<dbReference type="GO" id="GO:0005524">
    <property type="term" value="F:ATP binding"/>
    <property type="evidence" value="ECO:0007669"/>
    <property type="project" value="UniProtKB-KW"/>
</dbReference>
<dbReference type="Pfam" id="PF00072">
    <property type="entry name" value="Response_reg"/>
    <property type="match status" value="1"/>
</dbReference>
<sequence length="460" mass="51088">MPDNAPSKPKPRVLVVDDQQSMCELTKDAIEPHDFSVEWFTDPLEAFAAFQRNQFDVVLTDMQMKGLNGIELCDRIVSSRSDVPVVVMTAFGSMETAIGAIRAGAYDFVTKPLDFEMLALTLGRAVERRDMQQQIRLLSQQVAAARRGSLDQILGESPVMLRLADQVRQIADSEASVLITGESGSGKEMAAQAIHRLSRRSQNTFVALNCAALPESLLESELFGHTKGAFTDASADRQGLFFQADGGTIFLDELGEMPMPMQVKLLRALEQGAARPVGGSDERPFNVRLLTATNRDLEAMVEAGTFREDLFYRINVIQIEMPPLRSRGTDVLILAQHFIDQFARQAERPIGGLSETAAQKLVDYNWPGNVRELRNVIQRAVALTRYDHIAPEDLPEKIRNHRGKQVLIGGEDPAELLPMEAVEARYIQHVLEAVGGNKTTAAKILGFDRKTLYRKLKETK</sequence>
<gene>
    <name evidence="9" type="primary">zraR_5</name>
    <name evidence="9" type="ORF">EC9_21360</name>
</gene>
<feature type="modified residue" description="4-aspartylphosphate" evidence="6">
    <location>
        <position position="61"/>
    </location>
</feature>
<accession>A0A517LZA5</accession>
<evidence type="ECO:0000256" key="2">
    <source>
        <dbReference type="ARBA" id="ARBA00022840"/>
    </source>
</evidence>
<keyword evidence="10" id="KW-1185">Reference proteome</keyword>
<evidence type="ECO:0000256" key="4">
    <source>
        <dbReference type="ARBA" id="ARBA00023125"/>
    </source>
</evidence>
<dbReference type="FunFam" id="3.40.50.300:FF:000006">
    <property type="entry name" value="DNA-binding transcriptional regulator NtrC"/>
    <property type="match status" value="1"/>
</dbReference>
<evidence type="ECO:0000259" key="7">
    <source>
        <dbReference type="PROSITE" id="PS50045"/>
    </source>
</evidence>
<dbReference type="EMBL" id="CP036261">
    <property type="protein sequence ID" value="QDS87953.1"/>
    <property type="molecule type" value="Genomic_DNA"/>
</dbReference>
<proteinExistence type="predicted"/>
<dbReference type="InterPro" id="IPR003593">
    <property type="entry name" value="AAA+_ATPase"/>
</dbReference>
<evidence type="ECO:0000259" key="8">
    <source>
        <dbReference type="PROSITE" id="PS50110"/>
    </source>
</evidence>
<feature type="domain" description="Response regulatory" evidence="8">
    <location>
        <begin position="12"/>
        <end position="126"/>
    </location>
</feature>
<keyword evidence="3" id="KW-0805">Transcription regulation</keyword>
<keyword evidence="1" id="KW-0547">Nucleotide-binding</keyword>
<keyword evidence="5" id="KW-0804">Transcription</keyword>
<evidence type="ECO:0000256" key="5">
    <source>
        <dbReference type="ARBA" id="ARBA00023163"/>
    </source>
</evidence>
<dbReference type="PROSITE" id="PS50110">
    <property type="entry name" value="RESPONSE_REGULATORY"/>
    <property type="match status" value="1"/>
</dbReference>
<dbReference type="PANTHER" id="PTHR32071">
    <property type="entry name" value="TRANSCRIPTIONAL REGULATORY PROTEIN"/>
    <property type="match status" value="1"/>
</dbReference>
<keyword evidence="4" id="KW-0238">DNA-binding</keyword>
<dbReference type="GO" id="GO:0043565">
    <property type="term" value="F:sequence-specific DNA binding"/>
    <property type="evidence" value="ECO:0007669"/>
    <property type="project" value="InterPro"/>
</dbReference>
<dbReference type="Gene3D" id="1.10.8.60">
    <property type="match status" value="1"/>
</dbReference>
<evidence type="ECO:0000313" key="10">
    <source>
        <dbReference type="Proteomes" id="UP000319557"/>
    </source>
</evidence>
<keyword evidence="6" id="KW-0597">Phosphoprotein</keyword>
<dbReference type="Gene3D" id="3.40.50.300">
    <property type="entry name" value="P-loop containing nucleotide triphosphate hydrolases"/>
    <property type="match status" value="1"/>
</dbReference>
<evidence type="ECO:0000313" key="9">
    <source>
        <dbReference type="EMBL" id="QDS87953.1"/>
    </source>
</evidence>
<evidence type="ECO:0000256" key="1">
    <source>
        <dbReference type="ARBA" id="ARBA00022741"/>
    </source>
</evidence>